<proteinExistence type="inferred from homology"/>
<dbReference type="SUPFAM" id="SSF53254">
    <property type="entry name" value="Phosphoglycerate mutase-like"/>
    <property type="match status" value="1"/>
</dbReference>
<reference evidence="5" key="1">
    <citation type="submission" date="2025-08" db="UniProtKB">
        <authorList>
            <consortium name="RefSeq"/>
        </authorList>
    </citation>
    <scope>IDENTIFICATION</scope>
    <source>
        <tissue evidence="5">Whole body</tissue>
    </source>
</reference>
<dbReference type="InterPro" id="IPR000560">
    <property type="entry name" value="His_Pase_clade-2"/>
</dbReference>
<sequence>MIYFSLKYIMLLVIVVNECITKTVNDDNLQLKFVFILMRHMNRAPLIRYKNNTNNIVWAHGLGELTDQGIWNSYRVGQALRERYLGFLHPLQRYTPSEIDVSTTEVDRCYQTAGYLLAGMYPPNEEQTWNKDLKWQPIPIKTSLSKDHQKFSNDPRLCPKYAMELHEKCENIMKTENVKTFISYLKNHTSNPLTTTFEVLKLVDAIYTERMANYSIPNWAMERYQDFENFLLLCMTVLVETNQMKRLYSGEMLNDVLQRMEASIKKSSEAKKIYLHIGHDSTIVPFLKTLNIENITYPFYGASVIMELYATAANETILKLLYNRDYEWKDSKIELIELPGCPQPCRLEDWRTLTQQMIPRNLSDECKN</sequence>
<protein>
    <submittedName>
        <fullName evidence="5">Lysosomal acid phosphatase-like isoform X1</fullName>
    </submittedName>
</protein>
<organism evidence="4 5">
    <name type="scientific">Sipha flava</name>
    <name type="common">yellow sugarcane aphid</name>
    <dbReference type="NCBI Taxonomy" id="143950"/>
    <lineage>
        <taxon>Eukaryota</taxon>
        <taxon>Metazoa</taxon>
        <taxon>Ecdysozoa</taxon>
        <taxon>Arthropoda</taxon>
        <taxon>Hexapoda</taxon>
        <taxon>Insecta</taxon>
        <taxon>Pterygota</taxon>
        <taxon>Neoptera</taxon>
        <taxon>Paraneoptera</taxon>
        <taxon>Hemiptera</taxon>
        <taxon>Sternorrhyncha</taxon>
        <taxon>Aphidomorpha</taxon>
        <taxon>Aphidoidea</taxon>
        <taxon>Aphididae</taxon>
        <taxon>Sipha</taxon>
    </lineage>
</organism>
<dbReference type="InterPro" id="IPR033379">
    <property type="entry name" value="Acid_Pase_AS"/>
</dbReference>
<feature type="chain" id="PRO_5034594226" evidence="3">
    <location>
        <begin position="22"/>
        <end position="368"/>
    </location>
</feature>
<comment type="similarity">
    <text evidence="2">Belongs to the histidine acid phosphatase family.</text>
</comment>
<dbReference type="AlphaFoldDB" id="A0A8B8FNU2"/>
<dbReference type="InterPro" id="IPR050645">
    <property type="entry name" value="Histidine_acid_phosphatase"/>
</dbReference>
<keyword evidence="4" id="KW-1185">Reference proteome</keyword>
<comment type="catalytic activity">
    <reaction evidence="1">
        <text>a phosphate monoester + H2O = an alcohol + phosphate</text>
        <dbReference type="Rhea" id="RHEA:15017"/>
        <dbReference type="ChEBI" id="CHEBI:15377"/>
        <dbReference type="ChEBI" id="CHEBI:30879"/>
        <dbReference type="ChEBI" id="CHEBI:43474"/>
        <dbReference type="ChEBI" id="CHEBI:67140"/>
        <dbReference type="EC" id="3.1.3.2"/>
    </reaction>
</comment>
<evidence type="ECO:0000256" key="2">
    <source>
        <dbReference type="ARBA" id="ARBA00005375"/>
    </source>
</evidence>
<dbReference type="Proteomes" id="UP000694846">
    <property type="component" value="Unplaced"/>
</dbReference>
<dbReference type="GeneID" id="112684859"/>
<dbReference type="InterPro" id="IPR029033">
    <property type="entry name" value="His_PPase_superfam"/>
</dbReference>
<evidence type="ECO:0000313" key="5">
    <source>
        <dbReference type="RefSeq" id="XP_025412352.1"/>
    </source>
</evidence>
<evidence type="ECO:0000256" key="3">
    <source>
        <dbReference type="SAM" id="SignalP"/>
    </source>
</evidence>
<evidence type="ECO:0000256" key="1">
    <source>
        <dbReference type="ARBA" id="ARBA00000032"/>
    </source>
</evidence>
<accession>A0A8B8FNU2</accession>
<dbReference type="Gene3D" id="3.40.50.1240">
    <property type="entry name" value="Phosphoglycerate mutase-like"/>
    <property type="match status" value="1"/>
</dbReference>
<evidence type="ECO:0000313" key="4">
    <source>
        <dbReference type="Proteomes" id="UP000694846"/>
    </source>
</evidence>
<gene>
    <name evidence="5" type="primary">LOC112684859</name>
</gene>
<dbReference type="Pfam" id="PF00328">
    <property type="entry name" value="His_Phos_2"/>
    <property type="match status" value="1"/>
</dbReference>
<feature type="signal peptide" evidence="3">
    <location>
        <begin position="1"/>
        <end position="21"/>
    </location>
</feature>
<dbReference type="PANTHER" id="PTHR11567:SF171">
    <property type="entry name" value="ACID PHOSPHATASE FAMILY"/>
    <property type="match status" value="1"/>
</dbReference>
<name>A0A8B8FNU2_9HEMI</name>
<keyword evidence="3" id="KW-0732">Signal</keyword>
<dbReference type="RefSeq" id="XP_025412352.1">
    <property type="nucleotide sequence ID" value="XM_025556567.1"/>
</dbReference>
<dbReference type="OrthoDB" id="258392at2759"/>
<dbReference type="CDD" id="cd07061">
    <property type="entry name" value="HP_HAP_like"/>
    <property type="match status" value="1"/>
</dbReference>
<dbReference type="PANTHER" id="PTHR11567">
    <property type="entry name" value="ACID PHOSPHATASE-RELATED"/>
    <property type="match status" value="1"/>
</dbReference>
<dbReference type="GO" id="GO:0003993">
    <property type="term" value="F:acid phosphatase activity"/>
    <property type="evidence" value="ECO:0007669"/>
    <property type="project" value="UniProtKB-EC"/>
</dbReference>
<dbReference type="PROSITE" id="PS00778">
    <property type="entry name" value="HIS_ACID_PHOSPHAT_2"/>
    <property type="match status" value="1"/>
</dbReference>